<sequence>MVVGTETVKVLIVAPNQVVRAGVRTLLEEQVEVAGTVGTVAEAALAIRRDPLDVVLVDTGIAGGIANVLRARRGPDVRVVAVVTGEVPPVAQLREYVTIGGDGIVSTAEDLGAALVAIAAGRAPGGWISPTLGASILRVVTVYEPPREVRGESVTPSEHAVLKLVADGHTDREIASRLQRSERVVKYHVSNLLSKLQARNRAHVVKLAIRSGLLSIPVRMDRYGLSERHGIPCDTSD</sequence>
<accession>A0A4R2IGV0</accession>
<organism evidence="7 8">
    <name type="scientific">Kribbella antiqua</name>
    <dbReference type="NCBI Taxonomy" id="2512217"/>
    <lineage>
        <taxon>Bacteria</taxon>
        <taxon>Bacillati</taxon>
        <taxon>Actinomycetota</taxon>
        <taxon>Actinomycetes</taxon>
        <taxon>Propionibacteriales</taxon>
        <taxon>Kribbellaceae</taxon>
        <taxon>Kribbella</taxon>
    </lineage>
</organism>
<dbReference type="GO" id="GO:0006355">
    <property type="term" value="P:regulation of DNA-templated transcription"/>
    <property type="evidence" value="ECO:0007669"/>
    <property type="project" value="InterPro"/>
</dbReference>
<keyword evidence="8" id="KW-1185">Reference proteome</keyword>
<comment type="caution">
    <text evidence="7">The sequence shown here is derived from an EMBL/GenBank/DDBJ whole genome shotgun (WGS) entry which is preliminary data.</text>
</comment>
<dbReference type="CDD" id="cd06170">
    <property type="entry name" value="LuxR_C_like"/>
    <property type="match status" value="1"/>
</dbReference>
<name>A0A4R2IGV0_9ACTN</name>
<dbReference type="AlphaFoldDB" id="A0A4R2IGV0"/>
<dbReference type="Gene3D" id="3.40.50.2300">
    <property type="match status" value="1"/>
</dbReference>
<dbReference type="InterPro" id="IPR001789">
    <property type="entry name" value="Sig_transdc_resp-reg_receiver"/>
</dbReference>
<keyword evidence="2 7" id="KW-0238">DNA-binding</keyword>
<dbReference type="GO" id="GO:0000160">
    <property type="term" value="P:phosphorelay signal transduction system"/>
    <property type="evidence" value="ECO:0007669"/>
    <property type="project" value="InterPro"/>
</dbReference>
<proteinExistence type="predicted"/>
<dbReference type="EMBL" id="SLWR01000012">
    <property type="protein sequence ID" value="TCO43456.1"/>
    <property type="molecule type" value="Genomic_DNA"/>
</dbReference>
<feature type="modified residue" description="4-aspartylphosphate" evidence="4">
    <location>
        <position position="58"/>
    </location>
</feature>
<evidence type="ECO:0000256" key="4">
    <source>
        <dbReference type="PROSITE-ProRule" id="PRU00169"/>
    </source>
</evidence>
<dbReference type="InterPro" id="IPR016032">
    <property type="entry name" value="Sig_transdc_resp-reg_C-effctor"/>
</dbReference>
<evidence type="ECO:0000313" key="7">
    <source>
        <dbReference type="EMBL" id="TCO43456.1"/>
    </source>
</evidence>
<dbReference type="Pfam" id="PF00196">
    <property type="entry name" value="GerE"/>
    <property type="match status" value="1"/>
</dbReference>
<evidence type="ECO:0000256" key="3">
    <source>
        <dbReference type="ARBA" id="ARBA00023163"/>
    </source>
</evidence>
<dbReference type="Proteomes" id="UP000295573">
    <property type="component" value="Unassembled WGS sequence"/>
</dbReference>
<dbReference type="PANTHER" id="PTHR43214">
    <property type="entry name" value="TWO-COMPONENT RESPONSE REGULATOR"/>
    <property type="match status" value="1"/>
</dbReference>
<evidence type="ECO:0000313" key="8">
    <source>
        <dbReference type="Proteomes" id="UP000295573"/>
    </source>
</evidence>
<protein>
    <submittedName>
        <fullName evidence="7">DNA-binding NarL/FixJ family response regulator</fullName>
    </submittedName>
</protein>
<keyword evidence="4" id="KW-0597">Phosphoprotein</keyword>
<dbReference type="SUPFAM" id="SSF52172">
    <property type="entry name" value="CheY-like"/>
    <property type="match status" value="1"/>
</dbReference>
<dbReference type="PROSITE" id="PS50110">
    <property type="entry name" value="RESPONSE_REGULATORY"/>
    <property type="match status" value="1"/>
</dbReference>
<dbReference type="InterPro" id="IPR039420">
    <property type="entry name" value="WalR-like"/>
</dbReference>
<keyword evidence="3" id="KW-0804">Transcription</keyword>
<dbReference type="PRINTS" id="PR00038">
    <property type="entry name" value="HTHLUXR"/>
</dbReference>
<dbReference type="InterPro" id="IPR011006">
    <property type="entry name" value="CheY-like_superfamily"/>
</dbReference>
<feature type="domain" description="Response regulatory" evidence="6">
    <location>
        <begin position="9"/>
        <end position="122"/>
    </location>
</feature>
<dbReference type="PROSITE" id="PS50043">
    <property type="entry name" value="HTH_LUXR_2"/>
    <property type="match status" value="1"/>
</dbReference>
<dbReference type="SMART" id="SM00421">
    <property type="entry name" value="HTH_LUXR"/>
    <property type="match status" value="1"/>
</dbReference>
<evidence type="ECO:0000259" key="5">
    <source>
        <dbReference type="PROSITE" id="PS50043"/>
    </source>
</evidence>
<dbReference type="InterPro" id="IPR036388">
    <property type="entry name" value="WH-like_DNA-bd_sf"/>
</dbReference>
<evidence type="ECO:0000256" key="2">
    <source>
        <dbReference type="ARBA" id="ARBA00023125"/>
    </source>
</evidence>
<feature type="domain" description="HTH luxR-type" evidence="5">
    <location>
        <begin position="147"/>
        <end position="212"/>
    </location>
</feature>
<evidence type="ECO:0000256" key="1">
    <source>
        <dbReference type="ARBA" id="ARBA00023015"/>
    </source>
</evidence>
<dbReference type="Gene3D" id="1.10.10.10">
    <property type="entry name" value="Winged helix-like DNA-binding domain superfamily/Winged helix DNA-binding domain"/>
    <property type="match status" value="1"/>
</dbReference>
<reference evidence="7 8" key="1">
    <citation type="journal article" date="2015" name="Stand. Genomic Sci.">
        <title>Genomic Encyclopedia of Bacterial and Archaeal Type Strains, Phase III: the genomes of soil and plant-associated and newly described type strains.</title>
        <authorList>
            <person name="Whitman W.B."/>
            <person name="Woyke T."/>
            <person name="Klenk H.P."/>
            <person name="Zhou Y."/>
            <person name="Lilburn T.G."/>
            <person name="Beck B.J."/>
            <person name="De Vos P."/>
            <person name="Vandamme P."/>
            <person name="Eisen J.A."/>
            <person name="Garrity G."/>
            <person name="Hugenholtz P."/>
            <person name="Kyrpides N.C."/>
        </authorList>
    </citation>
    <scope>NUCLEOTIDE SEQUENCE [LARGE SCALE GENOMIC DNA]</scope>
    <source>
        <strain evidence="7 8">VKM Ac-2541</strain>
    </source>
</reference>
<gene>
    <name evidence="7" type="ORF">EV646_11232</name>
</gene>
<keyword evidence="1" id="KW-0805">Transcription regulation</keyword>
<dbReference type="InterPro" id="IPR000792">
    <property type="entry name" value="Tscrpt_reg_LuxR_C"/>
</dbReference>
<evidence type="ECO:0000259" key="6">
    <source>
        <dbReference type="PROSITE" id="PS50110"/>
    </source>
</evidence>
<dbReference type="GO" id="GO:0003677">
    <property type="term" value="F:DNA binding"/>
    <property type="evidence" value="ECO:0007669"/>
    <property type="project" value="UniProtKB-KW"/>
</dbReference>
<dbReference type="SUPFAM" id="SSF46894">
    <property type="entry name" value="C-terminal effector domain of the bipartite response regulators"/>
    <property type="match status" value="1"/>
</dbReference>
<dbReference type="PANTHER" id="PTHR43214:SF41">
    <property type="entry name" value="NITRATE_NITRITE RESPONSE REGULATOR PROTEIN NARP"/>
    <property type="match status" value="1"/>
</dbReference>